<reference evidence="2" key="1">
    <citation type="submission" date="2022-11" db="UniProtKB">
        <authorList>
            <consortium name="WormBaseParasite"/>
        </authorList>
    </citation>
    <scope>IDENTIFICATION</scope>
</reference>
<accession>A0AC34RQV0</accession>
<evidence type="ECO:0000313" key="1">
    <source>
        <dbReference type="Proteomes" id="UP000887576"/>
    </source>
</evidence>
<proteinExistence type="predicted"/>
<organism evidence="1 2">
    <name type="scientific">Panagrolaimus sp. JU765</name>
    <dbReference type="NCBI Taxonomy" id="591449"/>
    <lineage>
        <taxon>Eukaryota</taxon>
        <taxon>Metazoa</taxon>
        <taxon>Ecdysozoa</taxon>
        <taxon>Nematoda</taxon>
        <taxon>Chromadorea</taxon>
        <taxon>Rhabditida</taxon>
        <taxon>Tylenchina</taxon>
        <taxon>Panagrolaimomorpha</taxon>
        <taxon>Panagrolaimoidea</taxon>
        <taxon>Panagrolaimidae</taxon>
        <taxon>Panagrolaimus</taxon>
    </lineage>
</organism>
<sequence length="217" mass="25427">MKVEYHVREIDAVKDQLKNVESEKQSKIEELEKALMSSQEEAGYLQTQFESCSKMIEERGIQLDGQIAKHATLLEQIYILQKVFQRDQELQSDLISKVKELEQLKRDHSSVVCELKQVKTENIKLKKHLKMFNKHVNVFSNNMSYLEPKPDELLKENQLLKSKIVAAQKLLDLSTFRPMMKNDMKSPEKVEGDFVDVVSEMDRLNVEQERDEIRFVV</sequence>
<evidence type="ECO:0000313" key="2">
    <source>
        <dbReference type="WBParaSite" id="JU765_v2.g9236.t1"/>
    </source>
</evidence>
<dbReference type="Proteomes" id="UP000887576">
    <property type="component" value="Unplaced"/>
</dbReference>
<dbReference type="WBParaSite" id="JU765_v2.g9236.t1">
    <property type="protein sequence ID" value="JU765_v2.g9236.t1"/>
    <property type="gene ID" value="JU765_v2.g9236"/>
</dbReference>
<name>A0AC34RQV0_9BILA</name>
<protein>
    <submittedName>
        <fullName evidence="2">Uncharacterized protein</fullName>
    </submittedName>
</protein>